<evidence type="ECO:0000256" key="2">
    <source>
        <dbReference type="ARBA" id="ARBA00022448"/>
    </source>
</evidence>
<comment type="similarity">
    <text evidence="1">Belongs to the bacterial solute-binding protein 1 family.</text>
</comment>
<evidence type="ECO:0000256" key="3">
    <source>
        <dbReference type="ARBA" id="ARBA00022729"/>
    </source>
</evidence>
<name>A0ABW6MG08_9ACTN</name>
<evidence type="ECO:0000256" key="1">
    <source>
        <dbReference type="ARBA" id="ARBA00008520"/>
    </source>
</evidence>
<evidence type="ECO:0000256" key="5">
    <source>
        <dbReference type="SAM" id="SignalP"/>
    </source>
</evidence>
<dbReference type="EMBL" id="JBIAHM010000016">
    <property type="protein sequence ID" value="MFE9604453.1"/>
    <property type="molecule type" value="Genomic_DNA"/>
</dbReference>
<proteinExistence type="inferred from homology"/>
<evidence type="ECO:0000313" key="6">
    <source>
        <dbReference type="EMBL" id="MFE9604453.1"/>
    </source>
</evidence>
<dbReference type="CDD" id="cd13585">
    <property type="entry name" value="PBP2_TMBP_like"/>
    <property type="match status" value="1"/>
</dbReference>
<dbReference type="SUPFAM" id="SSF53850">
    <property type="entry name" value="Periplasmic binding protein-like II"/>
    <property type="match status" value="1"/>
</dbReference>
<feature type="signal peptide" evidence="5">
    <location>
        <begin position="1"/>
        <end position="23"/>
    </location>
</feature>
<dbReference type="PROSITE" id="PS51257">
    <property type="entry name" value="PROKAR_LIPOPROTEIN"/>
    <property type="match status" value="1"/>
</dbReference>
<keyword evidence="2" id="KW-0813">Transport</keyword>
<gene>
    <name evidence="6" type="ORF">ACFYNQ_38650</name>
</gene>
<dbReference type="Gene3D" id="3.40.190.10">
    <property type="entry name" value="Periplasmic binding protein-like II"/>
    <property type="match status" value="1"/>
</dbReference>
<feature type="region of interest" description="Disordered" evidence="4">
    <location>
        <begin position="417"/>
        <end position="443"/>
    </location>
</feature>
<dbReference type="PANTHER" id="PTHR30061:SF50">
    <property type="entry name" value="MALTOSE_MALTODEXTRIN-BINDING PERIPLASMIC PROTEIN"/>
    <property type="match status" value="1"/>
</dbReference>
<accession>A0ABW6MG08</accession>
<comment type="caution">
    <text evidence="6">The sequence shown here is derived from an EMBL/GenBank/DDBJ whole genome shotgun (WGS) entry which is preliminary data.</text>
</comment>
<dbReference type="InterPro" id="IPR006059">
    <property type="entry name" value="SBP"/>
</dbReference>
<evidence type="ECO:0000256" key="4">
    <source>
        <dbReference type="SAM" id="MobiDB-lite"/>
    </source>
</evidence>
<dbReference type="Pfam" id="PF01547">
    <property type="entry name" value="SBP_bac_1"/>
    <property type="match status" value="1"/>
</dbReference>
<feature type="chain" id="PRO_5046794769" evidence="5">
    <location>
        <begin position="24"/>
        <end position="443"/>
    </location>
</feature>
<evidence type="ECO:0000313" key="7">
    <source>
        <dbReference type="Proteomes" id="UP001601303"/>
    </source>
</evidence>
<protein>
    <submittedName>
        <fullName evidence="6">ABC transporter substrate-binding protein</fullName>
    </submittedName>
</protein>
<sequence>MQRRIRAVALAAVAMLAGAGVTACGGGSSSASGDKTITYWATNQSTSLDADKKILQPEIDKFTQQTGVKVQLEVIPSADLLNRILAATTSGKGPDVLNIGNTWSASLQATGAFVAWDKELLAKVGGESRFLPAALKSTGATGKDPASLPLYTSSYELFYNKKLFKAANITSPPKTWSEFVADAHKLTKDTNSDGKTDQWGLGLQGASSSFAAHFAFILGTQHGAKVFDGHTPKFDDTGMVDGIDQWLSWIGKDGIVNPSDAEMTDKVALLQNFASGKAGMILAQSSTGKTLGQYKMTTADYGVAPVPAQDPAVAGGKDIGSFVGGINVAVFKNTGNLDGSTQFVKFLTSAKEQVYLNKTYGTLPSVTDAKDPAFDTPTLAVARQTLDSRAVPLPQIAEESQFETLVGQAMSSFAAQTATGKQPGKARIKSEMTAADQKLEAGN</sequence>
<keyword evidence="3 5" id="KW-0732">Signal</keyword>
<organism evidence="6 7">
    <name type="scientific">Streptomyces hokutonensis</name>
    <dbReference type="NCBI Taxonomy" id="1306990"/>
    <lineage>
        <taxon>Bacteria</taxon>
        <taxon>Bacillati</taxon>
        <taxon>Actinomycetota</taxon>
        <taxon>Actinomycetes</taxon>
        <taxon>Kitasatosporales</taxon>
        <taxon>Streptomycetaceae</taxon>
        <taxon>Streptomyces</taxon>
    </lineage>
</organism>
<dbReference type="RefSeq" id="WP_388113387.1">
    <property type="nucleotide sequence ID" value="NZ_JBIAHM010000016.1"/>
</dbReference>
<reference evidence="6 7" key="1">
    <citation type="submission" date="2024-10" db="EMBL/GenBank/DDBJ databases">
        <title>The Natural Products Discovery Center: Release of the First 8490 Sequenced Strains for Exploring Actinobacteria Biosynthetic Diversity.</title>
        <authorList>
            <person name="Kalkreuter E."/>
            <person name="Kautsar S.A."/>
            <person name="Yang D."/>
            <person name="Bader C.D."/>
            <person name="Teijaro C.N."/>
            <person name="Fluegel L."/>
            <person name="Davis C.M."/>
            <person name="Simpson J.R."/>
            <person name="Lauterbach L."/>
            <person name="Steele A.D."/>
            <person name="Gui C."/>
            <person name="Meng S."/>
            <person name="Li G."/>
            <person name="Viehrig K."/>
            <person name="Ye F."/>
            <person name="Su P."/>
            <person name="Kiefer A.F."/>
            <person name="Nichols A."/>
            <person name="Cepeda A.J."/>
            <person name="Yan W."/>
            <person name="Fan B."/>
            <person name="Jiang Y."/>
            <person name="Adhikari A."/>
            <person name="Zheng C.-J."/>
            <person name="Schuster L."/>
            <person name="Cowan T.M."/>
            <person name="Smanski M.J."/>
            <person name="Chevrette M.G."/>
            <person name="De Carvalho L.P.S."/>
            <person name="Shen B."/>
        </authorList>
    </citation>
    <scope>NUCLEOTIDE SEQUENCE [LARGE SCALE GENOMIC DNA]</scope>
    <source>
        <strain evidence="6 7">NPDC006488</strain>
    </source>
</reference>
<dbReference type="PANTHER" id="PTHR30061">
    <property type="entry name" value="MALTOSE-BINDING PERIPLASMIC PROTEIN"/>
    <property type="match status" value="1"/>
</dbReference>
<dbReference type="Proteomes" id="UP001601303">
    <property type="component" value="Unassembled WGS sequence"/>
</dbReference>
<keyword evidence="7" id="KW-1185">Reference proteome</keyword>